<dbReference type="Proteomes" id="UP000502421">
    <property type="component" value="Chromosome"/>
</dbReference>
<dbReference type="InterPro" id="IPR057326">
    <property type="entry name" value="KR_dom"/>
</dbReference>
<evidence type="ECO:0000259" key="3">
    <source>
        <dbReference type="SMART" id="SM00822"/>
    </source>
</evidence>
<dbReference type="PANTHER" id="PTHR42760:SF133">
    <property type="entry name" value="3-OXOACYL-[ACYL-CARRIER-PROTEIN] REDUCTASE"/>
    <property type="match status" value="1"/>
</dbReference>
<dbReference type="Gene3D" id="3.40.50.720">
    <property type="entry name" value="NAD(P)-binding Rossmann-like Domain"/>
    <property type="match status" value="1"/>
</dbReference>
<evidence type="ECO:0000313" key="5">
    <source>
        <dbReference type="EMBL" id="QJB39291.1"/>
    </source>
</evidence>
<dbReference type="NCBIfam" id="NF009466">
    <property type="entry name" value="PRK12826.1-2"/>
    <property type="match status" value="1"/>
</dbReference>
<dbReference type="InterPro" id="IPR036291">
    <property type="entry name" value="NAD(P)-bd_dom_sf"/>
</dbReference>
<comment type="similarity">
    <text evidence="1">Belongs to the short-chain dehydrogenases/reductases (SDR) family.</text>
</comment>
<proteinExistence type="inferred from homology"/>
<dbReference type="PROSITE" id="PS00061">
    <property type="entry name" value="ADH_SHORT"/>
    <property type="match status" value="1"/>
</dbReference>
<dbReference type="FunFam" id="3.40.50.720:FF:000084">
    <property type="entry name" value="Short-chain dehydrogenase reductase"/>
    <property type="match status" value="1"/>
</dbReference>
<name>A0AAE7D952_9BACT</name>
<keyword evidence="2 4" id="KW-0560">Oxidoreductase</keyword>
<dbReference type="PANTHER" id="PTHR42760">
    <property type="entry name" value="SHORT-CHAIN DEHYDROGENASES/REDUCTASES FAMILY MEMBER"/>
    <property type="match status" value="1"/>
</dbReference>
<reference evidence="4" key="2">
    <citation type="submission" date="2020-09" db="EMBL/GenBank/DDBJ databases">
        <authorList>
            <person name="Kittiwongwattana C."/>
        </authorList>
    </citation>
    <scope>NUCLEOTIDE SEQUENCE</scope>
    <source>
        <strain evidence="4">1310</strain>
    </source>
</reference>
<gene>
    <name evidence="5" type="ORF">HF324_16070</name>
    <name evidence="4" type="ORF">HF329_16545</name>
</gene>
<dbReference type="EMBL" id="CP051204">
    <property type="protein sequence ID" value="QJB39291.1"/>
    <property type="molecule type" value="Genomic_DNA"/>
</dbReference>
<evidence type="ECO:0000313" key="7">
    <source>
        <dbReference type="Proteomes" id="UP000503144"/>
    </source>
</evidence>
<sequence length="249" mass="27624">MKGTAIITGGIRGIGQAISLRLARDGYNIVLNYLRDDRQAEKTRDLCLQYTENVLLQKADVASAEEVQAMVHTAVRKFGTLAVLVNNAGVNIDKALLKMTEEDWDRVVDTNMKGIFVVTREVARYMLEQRSRGSIINIGATTGISGRKNGLNYCASKAGVLVMTKCLAMELGPSIRVNCIIPGFTRTDETEERFQLQTRMEEELGRRRIPLERIGVPDDVAAAVSFLVSDQAEYINGQKLIIDGGEYMY</sequence>
<dbReference type="RefSeq" id="WP_168805410.1">
    <property type="nucleotide sequence ID" value="NZ_CP051204.2"/>
</dbReference>
<dbReference type="InterPro" id="IPR002347">
    <property type="entry name" value="SDR_fam"/>
</dbReference>
<evidence type="ECO:0000256" key="1">
    <source>
        <dbReference type="ARBA" id="ARBA00006484"/>
    </source>
</evidence>
<dbReference type="EC" id="1.1.1.47" evidence="4"/>
<protein>
    <submittedName>
        <fullName evidence="4">Glucose 1-dehydrogenase</fullName>
        <ecNumber evidence="4">1.1.1.47</ecNumber>
    </submittedName>
</protein>
<evidence type="ECO:0000313" key="4">
    <source>
        <dbReference type="EMBL" id="QJB32838.1"/>
    </source>
</evidence>
<dbReference type="KEGG" id="coy:HF329_16545"/>
<evidence type="ECO:0000313" key="6">
    <source>
        <dbReference type="Proteomes" id="UP000502421"/>
    </source>
</evidence>
<organism evidence="4 6">
    <name type="scientific">Chitinophaga oryzae</name>
    <dbReference type="NCBI Taxonomy" id="2725414"/>
    <lineage>
        <taxon>Bacteria</taxon>
        <taxon>Pseudomonadati</taxon>
        <taxon>Bacteroidota</taxon>
        <taxon>Chitinophagia</taxon>
        <taxon>Chitinophagales</taxon>
        <taxon>Chitinophagaceae</taxon>
        <taxon>Chitinophaga</taxon>
    </lineage>
</organism>
<dbReference type="Pfam" id="PF13561">
    <property type="entry name" value="adh_short_C2"/>
    <property type="match status" value="1"/>
</dbReference>
<dbReference type="NCBIfam" id="NF005559">
    <property type="entry name" value="PRK07231.1"/>
    <property type="match status" value="1"/>
</dbReference>
<dbReference type="EMBL" id="CP051205">
    <property type="protein sequence ID" value="QJB32838.1"/>
    <property type="molecule type" value="Genomic_DNA"/>
</dbReference>
<dbReference type="SUPFAM" id="SSF51735">
    <property type="entry name" value="NAD(P)-binding Rossmann-fold domains"/>
    <property type="match status" value="1"/>
</dbReference>
<accession>A0AAE7D952</accession>
<dbReference type="Proteomes" id="UP000503144">
    <property type="component" value="Chromosome"/>
</dbReference>
<keyword evidence="7" id="KW-1185">Reference proteome</keyword>
<dbReference type="AlphaFoldDB" id="A0AAE7D952"/>
<evidence type="ECO:0000256" key="2">
    <source>
        <dbReference type="ARBA" id="ARBA00023002"/>
    </source>
</evidence>
<reference evidence="6" key="1">
    <citation type="submission" date="2020-04" db="EMBL/GenBank/DDBJ databases">
        <authorList>
            <person name="Kittiwongwattana C."/>
        </authorList>
    </citation>
    <scope>NUCLEOTIDE SEQUENCE [LARGE SCALE GENOMIC DNA]</scope>
    <source>
        <strain evidence="5">1303</strain>
        <strain evidence="6">1310</strain>
    </source>
</reference>
<dbReference type="GO" id="GO:0047936">
    <property type="term" value="F:glucose 1-dehydrogenase [NAD(P)+] activity"/>
    <property type="evidence" value="ECO:0007669"/>
    <property type="project" value="UniProtKB-EC"/>
</dbReference>
<feature type="domain" description="Ketoreductase" evidence="3">
    <location>
        <begin position="3"/>
        <end position="144"/>
    </location>
</feature>
<dbReference type="PRINTS" id="PR00080">
    <property type="entry name" value="SDRFAMILY"/>
</dbReference>
<dbReference type="PRINTS" id="PR00081">
    <property type="entry name" value="GDHRDH"/>
</dbReference>
<dbReference type="SMART" id="SM00822">
    <property type="entry name" value="PKS_KR"/>
    <property type="match status" value="1"/>
</dbReference>
<dbReference type="InterPro" id="IPR020904">
    <property type="entry name" value="Sc_DH/Rdtase_CS"/>
</dbReference>